<protein>
    <submittedName>
        <fullName evidence="1">Uncharacterized protein</fullName>
    </submittedName>
</protein>
<reference evidence="1" key="1">
    <citation type="submission" date="2020-05" db="EMBL/GenBank/DDBJ databases">
        <title>Large-scale comparative analyses of tick genomes elucidate their genetic diversity and vector capacities.</title>
        <authorList>
            <person name="Jia N."/>
            <person name="Wang J."/>
            <person name="Shi W."/>
            <person name="Du L."/>
            <person name="Sun Y."/>
            <person name="Zhan W."/>
            <person name="Jiang J."/>
            <person name="Wang Q."/>
            <person name="Zhang B."/>
            <person name="Ji P."/>
            <person name="Sakyi L.B."/>
            <person name="Cui X."/>
            <person name="Yuan T."/>
            <person name="Jiang B."/>
            <person name="Yang W."/>
            <person name="Lam T.T.-Y."/>
            <person name="Chang Q."/>
            <person name="Ding S."/>
            <person name="Wang X."/>
            <person name="Zhu J."/>
            <person name="Ruan X."/>
            <person name="Zhao L."/>
            <person name="Wei J."/>
            <person name="Que T."/>
            <person name="Du C."/>
            <person name="Cheng J."/>
            <person name="Dai P."/>
            <person name="Han X."/>
            <person name="Huang E."/>
            <person name="Gao Y."/>
            <person name="Liu J."/>
            <person name="Shao H."/>
            <person name="Ye R."/>
            <person name="Li L."/>
            <person name="Wei W."/>
            <person name="Wang X."/>
            <person name="Wang C."/>
            <person name="Yang T."/>
            <person name="Huo Q."/>
            <person name="Li W."/>
            <person name="Guo W."/>
            <person name="Chen H."/>
            <person name="Zhou L."/>
            <person name="Ni X."/>
            <person name="Tian J."/>
            <person name="Zhou Y."/>
            <person name="Sheng Y."/>
            <person name="Liu T."/>
            <person name="Pan Y."/>
            <person name="Xia L."/>
            <person name="Li J."/>
            <person name="Zhao F."/>
            <person name="Cao W."/>
        </authorList>
    </citation>
    <scope>NUCLEOTIDE SEQUENCE</scope>
    <source>
        <strain evidence="1">Hyas-2018</strain>
    </source>
</reference>
<name>A0ACB7TCK5_HYAAI</name>
<sequence length="204" mass="22866">MRPNKHRRSKKDSFSSDSDAAQRPEETTQIVPISATGRLSREEQAARYINIRFVNIYAPVKRADTNAFYKALHPSLLEPIPHVLRGDFNCVLDSQRDIRGPGQGGSTYPLERALQALESRVRDRRVGLSARRPISSYPHIENNSQQNRQGIPDFLVPLLEACTVIALPDYLKKKTDHLPVASIVRGEPRPSGGNRAFGGLTPRY</sequence>
<dbReference type="Proteomes" id="UP000821845">
    <property type="component" value="Chromosome 10"/>
</dbReference>
<proteinExistence type="predicted"/>
<gene>
    <name evidence="1" type="ORF">HPB50_008251</name>
</gene>
<organism evidence="1 2">
    <name type="scientific">Hyalomma asiaticum</name>
    <name type="common">Tick</name>
    <dbReference type="NCBI Taxonomy" id="266040"/>
    <lineage>
        <taxon>Eukaryota</taxon>
        <taxon>Metazoa</taxon>
        <taxon>Ecdysozoa</taxon>
        <taxon>Arthropoda</taxon>
        <taxon>Chelicerata</taxon>
        <taxon>Arachnida</taxon>
        <taxon>Acari</taxon>
        <taxon>Parasitiformes</taxon>
        <taxon>Ixodida</taxon>
        <taxon>Ixodoidea</taxon>
        <taxon>Ixodidae</taxon>
        <taxon>Hyalomminae</taxon>
        <taxon>Hyalomma</taxon>
    </lineage>
</organism>
<comment type="caution">
    <text evidence="1">The sequence shown here is derived from an EMBL/GenBank/DDBJ whole genome shotgun (WGS) entry which is preliminary data.</text>
</comment>
<accession>A0ACB7TCK5</accession>
<evidence type="ECO:0000313" key="1">
    <source>
        <dbReference type="EMBL" id="KAH6942594.1"/>
    </source>
</evidence>
<evidence type="ECO:0000313" key="2">
    <source>
        <dbReference type="Proteomes" id="UP000821845"/>
    </source>
</evidence>
<dbReference type="EMBL" id="CM023490">
    <property type="protein sequence ID" value="KAH6942594.1"/>
    <property type="molecule type" value="Genomic_DNA"/>
</dbReference>
<keyword evidence="2" id="KW-1185">Reference proteome</keyword>